<evidence type="ECO:0000313" key="5">
    <source>
        <dbReference type="Proteomes" id="UP000535437"/>
    </source>
</evidence>
<dbReference type="InterPro" id="IPR009057">
    <property type="entry name" value="Homeodomain-like_sf"/>
</dbReference>
<gene>
    <name evidence="4" type="ORF">HNR09_000643</name>
</gene>
<sequence length="195" mass="21383">MGEHLATPEAILTSAATLLREMPFDDIAYRSLGESVGVSERTVYRHFPTRPHLLSALARWLEDQVLPPPTFTDWESFLHVVETRFSDFDRAPSYAHLMARAEAISPVGPDHSSFFAEAVRALVSTVAPGLARRDAGRLCAGLVNVASAQFWARCRTGLDMDVEGTSAAFRRIAEQLRASFPETAFASHRAAEAAP</sequence>
<feature type="domain" description="HTH tetR-type" evidence="3">
    <location>
        <begin position="5"/>
        <end position="65"/>
    </location>
</feature>
<evidence type="ECO:0000313" key="4">
    <source>
        <dbReference type="EMBL" id="NYJ77232.1"/>
    </source>
</evidence>
<dbReference type="Gene3D" id="1.10.357.10">
    <property type="entry name" value="Tetracycline Repressor, domain 2"/>
    <property type="match status" value="1"/>
</dbReference>
<dbReference type="EMBL" id="JACCFY010000001">
    <property type="protein sequence ID" value="NYJ77232.1"/>
    <property type="molecule type" value="Genomic_DNA"/>
</dbReference>
<comment type="caution">
    <text evidence="4">The sequence shown here is derived from an EMBL/GenBank/DDBJ whole genome shotgun (WGS) entry which is preliminary data.</text>
</comment>
<dbReference type="Proteomes" id="UP000535437">
    <property type="component" value="Unassembled WGS sequence"/>
</dbReference>
<dbReference type="SUPFAM" id="SSF46689">
    <property type="entry name" value="Homeodomain-like"/>
    <property type="match status" value="1"/>
</dbReference>
<keyword evidence="5" id="KW-1185">Reference proteome</keyword>
<dbReference type="PROSITE" id="PS50977">
    <property type="entry name" value="HTH_TETR_2"/>
    <property type="match status" value="1"/>
</dbReference>
<dbReference type="PRINTS" id="PR00455">
    <property type="entry name" value="HTHTETR"/>
</dbReference>
<dbReference type="GO" id="GO:0003677">
    <property type="term" value="F:DNA binding"/>
    <property type="evidence" value="ECO:0007669"/>
    <property type="project" value="UniProtKB-UniRule"/>
</dbReference>
<dbReference type="Pfam" id="PF00440">
    <property type="entry name" value="TetR_N"/>
    <property type="match status" value="1"/>
</dbReference>
<dbReference type="AlphaFoldDB" id="A0A7Z0GJS0"/>
<feature type="DNA-binding region" description="H-T-H motif" evidence="2">
    <location>
        <begin position="28"/>
        <end position="47"/>
    </location>
</feature>
<evidence type="ECO:0000259" key="3">
    <source>
        <dbReference type="PROSITE" id="PS50977"/>
    </source>
</evidence>
<accession>A0A7Z0GJS0</accession>
<proteinExistence type="predicted"/>
<organism evidence="4 5">
    <name type="scientific">Nesterenkonia xinjiangensis</name>
    <dbReference type="NCBI Taxonomy" id="225327"/>
    <lineage>
        <taxon>Bacteria</taxon>
        <taxon>Bacillati</taxon>
        <taxon>Actinomycetota</taxon>
        <taxon>Actinomycetes</taxon>
        <taxon>Micrococcales</taxon>
        <taxon>Micrococcaceae</taxon>
        <taxon>Nesterenkonia</taxon>
    </lineage>
</organism>
<name>A0A7Z0GJS0_9MICC</name>
<evidence type="ECO:0000256" key="2">
    <source>
        <dbReference type="PROSITE-ProRule" id="PRU00335"/>
    </source>
</evidence>
<dbReference type="InterPro" id="IPR001647">
    <property type="entry name" value="HTH_TetR"/>
</dbReference>
<dbReference type="RefSeq" id="WP_179540743.1">
    <property type="nucleotide sequence ID" value="NZ_BAAALL010000004.1"/>
</dbReference>
<keyword evidence="1 2" id="KW-0238">DNA-binding</keyword>
<protein>
    <submittedName>
        <fullName evidence="4">AcrR family transcriptional regulator</fullName>
    </submittedName>
</protein>
<evidence type="ECO:0000256" key="1">
    <source>
        <dbReference type="ARBA" id="ARBA00023125"/>
    </source>
</evidence>
<reference evidence="4 5" key="1">
    <citation type="submission" date="2020-07" db="EMBL/GenBank/DDBJ databases">
        <title>Sequencing the genomes of 1000 actinobacteria strains.</title>
        <authorList>
            <person name="Klenk H.-P."/>
        </authorList>
    </citation>
    <scope>NUCLEOTIDE SEQUENCE [LARGE SCALE GENOMIC DNA]</scope>
    <source>
        <strain evidence="4 5">DSM 15475</strain>
    </source>
</reference>